<organism evidence="5 6">
    <name type="scientific">Acetobacterium woodii (strain ATCC 29683 / DSM 1030 / JCM 2381 / KCTC 1655 / WB1)</name>
    <dbReference type="NCBI Taxonomy" id="931626"/>
    <lineage>
        <taxon>Bacteria</taxon>
        <taxon>Bacillati</taxon>
        <taxon>Bacillota</taxon>
        <taxon>Clostridia</taxon>
        <taxon>Eubacteriales</taxon>
        <taxon>Eubacteriaceae</taxon>
        <taxon>Acetobacterium</taxon>
    </lineage>
</organism>
<sequence length="213" mass="24282">MMAIIIKNLSKKYGEEVIFDNFNLVFEKNKITGILGPSGAGKTTLLNLCSGLIQPDSGSIEGINSQSISYIFQEPRLLPWLTVQENLRFIFPETSVKKNCRHDREIKAMLELVGLGTESGYYPQELSGGMRQRVSIARAFLHPSELLLMDEPFSSLDESLKQRLIDDFLKIWEQDKRTVIFVSHNEFEIKGLAQVVLTFSDKPIQILKQEVRF</sequence>
<dbReference type="HOGENOM" id="CLU_000604_1_22_9"/>
<keyword evidence="3 5" id="KW-0067">ATP-binding</keyword>
<keyword evidence="1" id="KW-0813">Transport</keyword>
<accession>H6LE77</accession>
<name>H6LE77_ACEWD</name>
<reference evidence="5 6" key="2">
    <citation type="journal article" date="2012" name="PLoS ONE">
        <title>An ancient pathway combining carbon dioxide fixation with the generation and utilization of a sodium ion gradient for ATP synthesis.</title>
        <authorList>
            <person name="Poehlein A."/>
            <person name="Schmidt S."/>
            <person name="Kaster A.K."/>
            <person name="Goenrich M."/>
            <person name="Vollmers J."/>
            <person name="Thurmer A."/>
            <person name="Bertsch J."/>
            <person name="Schuchmann K."/>
            <person name="Voigt B."/>
            <person name="Hecker M."/>
            <person name="Daniel R."/>
            <person name="Thauer R.K."/>
            <person name="Gottschalk G."/>
            <person name="Muller V."/>
        </authorList>
    </citation>
    <scope>NUCLEOTIDE SEQUENCE [LARGE SCALE GENOMIC DNA]</scope>
    <source>
        <strain evidence="6">ATCC 29683 / DSM 1030 / JCM 2381 / KCTC 1655 / WB1</strain>
    </source>
</reference>
<gene>
    <name evidence="5" type="ordered locus">Awo_c25530</name>
</gene>
<dbReference type="OrthoDB" id="9802264at2"/>
<dbReference type="KEGG" id="awo:Awo_c25530"/>
<dbReference type="SMART" id="SM00382">
    <property type="entry name" value="AAA"/>
    <property type="match status" value="1"/>
</dbReference>
<evidence type="ECO:0000259" key="4">
    <source>
        <dbReference type="PROSITE" id="PS50893"/>
    </source>
</evidence>
<dbReference type="PROSITE" id="PS00211">
    <property type="entry name" value="ABC_TRANSPORTER_1"/>
    <property type="match status" value="1"/>
</dbReference>
<dbReference type="InterPro" id="IPR003593">
    <property type="entry name" value="AAA+_ATPase"/>
</dbReference>
<dbReference type="eggNOG" id="COG1116">
    <property type="taxonomic scope" value="Bacteria"/>
</dbReference>
<dbReference type="EMBL" id="CP002987">
    <property type="protein sequence ID" value="AFA49310.1"/>
    <property type="molecule type" value="Genomic_DNA"/>
</dbReference>
<dbReference type="PANTHER" id="PTHR42781">
    <property type="entry name" value="SPERMIDINE/PUTRESCINE IMPORT ATP-BINDING PROTEIN POTA"/>
    <property type="match status" value="1"/>
</dbReference>
<dbReference type="GO" id="GO:0005524">
    <property type="term" value="F:ATP binding"/>
    <property type="evidence" value="ECO:0007669"/>
    <property type="project" value="UniProtKB-KW"/>
</dbReference>
<keyword evidence="6" id="KW-1185">Reference proteome</keyword>
<evidence type="ECO:0000313" key="6">
    <source>
        <dbReference type="Proteomes" id="UP000007177"/>
    </source>
</evidence>
<dbReference type="InterPro" id="IPR003439">
    <property type="entry name" value="ABC_transporter-like_ATP-bd"/>
</dbReference>
<dbReference type="GO" id="GO:0016887">
    <property type="term" value="F:ATP hydrolysis activity"/>
    <property type="evidence" value="ECO:0007669"/>
    <property type="project" value="InterPro"/>
</dbReference>
<dbReference type="PANTHER" id="PTHR42781:SF8">
    <property type="entry name" value="BICARBONATE TRANSPORT ATP-BINDING PROTEIN CMPC"/>
    <property type="match status" value="1"/>
</dbReference>
<evidence type="ECO:0000256" key="1">
    <source>
        <dbReference type="ARBA" id="ARBA00022448"/>
    </source>
</evidence>
<dbReference type="Proteomes" id="UP000007177">
    <property type="component" value="Chromosome"/>
</dbReference>
<keyword evidence="2" id="KW-0547">Nucleotide-binding</keyword>
<dbReference type="RefSeq" id="WP_014356910.1">
    <property type="nucleotide sequence ID" value="NC_016894.1"/>
</dbReference>
<feature type="domain" description="ABC transporter" evidence="4">
    <location>
        <begin position="4"/>
        <end position="211"/>
    </location>
</feature>
<dbReference type="SUPFAM" id="SSF52540">
    <property type="entry name" value="P-loop containing nucleoside triphosphate hydrolases"/>
    <property type="match status" value="1"/>
</dbReference>
<dbReference type="AlphaFoldDB" id="H6LE77"/>
<evidence type="ECO:0000313" key="5">
    <source>
        <dbReference type="EMBL" id="AFA49310.1"/>
    </source>
</evidence>
<evidence type="ECO:0000256" key="2">
    <source>
        <dbReference type="ARBA" id="ARBA00022741"/>
    </source>
</evidence>
<reference evidence="6" key="1">
    <citation type="submission" date="2011-07" db="EMBL/GenBank/DDBJ databases">
        <title>Complete genome sequence of Acetobacterium woodii.</title>
        <authorList>
            <person name="Poehlein A."/>
            <person name="Schmidt S."/>
            <person name="Kaster A.-K."/>
            <person name="Goenrich M."/>
            <person name="Vollmers J."/>
            <person name="Thuermer A."/>
            <person name="Gottschalk G."/>
            <person name="Thauer R.K."/>
            <person name="Daniel R."/>
            <person name="Mueller V."/>
        </authorList>
    </citation>
    <scope>NUCLEOTIDE SEQUENCE [LARGE SCALE GENOMIC DNA]</scope>
    <source>
        <strain evidence="6">ATCC 29683 / DSM 1030 / JCM 2381 / KCTC 1655 / WB1</strain>
    </source>
</reference>
<protein>
    <submittedName>
        <fullName evidence="5">Putative ABC transport system ATP-binding protein</fullName>
    </submittedName>
</protein>
<proteinExistence type="predicted"/>
<evidence type="ECO:0000256" key="3">
    <source>
        <dbReference type="ARBA" id="ARBA00022840"/>
    </source>
</evidence>
<dbReference type="PROSITE" id="PS50893">
    <property type="entry name" value="ABC_TRANSPORTER_2"/>
    <property type="match status" value="1"/>
</dbReference>
<dbReference type="STRING" id="931626.Awo_c25530"/>
<dbReference type="InterPro" id="IPR050093">
    <property type="entry name" value="ABC_SmlMolc_Importer"/>
</dbReference>
<dbReference type="Pfam" id="PF00005">
    <property type="entry name" value="ABC_tran"/>
    <property type="match status" value="1"/>
</dbReference>
<dbReference type="InterPro" id="IPR017871">
    <property type="entry name" value="ABC_transporter-like_CS"/>
</dbReference>
<dbReference type="Gene3D" id="3.40.50.300">
    <property type="entry name" value="P-loop containing nucleotide triphosphate hydrolases"/>
    <property type="match status" value="1"/>
</dbReference>
<dbReference type="InterPro" id="IPR027417">
    <property type="entry name" value="P-loop_NTPase"/>
</dbReference>